<dbReference type="EMBL" id="JAUSUV010000017">
    <property type="protein sequence ID" value="MDQ0418771.1"/>
    <property type="molecule type" value="Genomic_DNA"/>
</dbReference>
<comment type="caution">
    <text evidence="1">The sequence shown here is derived from an EMBL/GenBank/DDBJ whole genome shotgun (WGS) entry which is preliminary data.</text>
</comment>
<organism evidence="1 2">
    <name type="scientific">Croceifilum oryzae</name>
    <dbReference type="NCBI Taxonomy" id="1553429"/>
    <lineage>
        <taxon>Bacteria</taxon>
        <taxon>Bacillati</taxon>
        <taxon>Bacillota</taxon>
        <taxon>Bacilli</taxon>
        <taxon>Bacillales</taxon>
        <taxon>Thermoactinomycetaceae</taxon>
        <taxon>Croceifilum</taxon>
    </lineage>
</organism>
<accession>A0AAJ1TQR1</accession>
<evidence type="ECO:0000313" key="1">
    <source>
        <dbReference type="EMBL" id="MDQ0418771.1"/>
    </source>
</evidence>
<dbReference type="AlphaFoldDB" id="A0AAJ1TQR1"/>
<protein>
    <submittedName>
        <fullName evidence="1">Uncharacterized protein</fullName>
    </submittedName>
</protein>
<dbReference type="RefSeq" id="WP_307254705.1">
    <property type="nucleotide sequence ID" value="NZ_JAUSUV010000017.1"/>
</dbReference>
<name>A0AAJ1TQR1_9BACL</name>
<dbReference type="Proteomes" id="UP001238450">
    <property type="component" value="Unassembled WGS sequence"/>
</dbReference>
<proteinExistence type="predicted"/>
<reference evidence="1 2" key="1">
    <citation type="submission" date="2023-07" db="EMBL/GenBank/DDBJ databases">
        <title>Genomic Encyclopedia of Type Strains, Phase IV (KMG-IV): sequencing the most valuable type-strain genomes for metagenomic binning, comparative biology and taxonomic classification.</title>
        <authorList>
            <person name="Goeker M."/>
        </authorList>
    </citation>
    <scope>NUCLEOTIDE SEQUENCE [LARGE SCALE GENOMIC DNA]</scope>
    <source>
        <strain evidence="1 2">DSM 46876</strain>
    </source>
</reference>
<keyword evidence="2" id="KW-1185">Reference proteome</keyword>
<sequence>MKRKYTEEQIAAKLPNVQATMSFESLDLTKNELELLLARLRGEITQEEYLKRAMEID</sequence>
<gene>
    <name evidence="1" type="ORF">J2Z48_002975</name>
</gene>
<evidence type="ECO:0000313" key="2">
    <source>
        <dbReference type="Proteomes" id="UP001238450"/>
    </source>
</evidence>